<feature type="region of interest" description="Disordered" evidence="2">
    <location>
        <begin position="315"/>
        <end position="373"/>
    </location>
</feature>
<dbReference type="EMBL" id="JTDE01002875">
    <property type="protein sequence ID" value="KAF7256753.1"/>
    <property type="molecule type" value="Genomic_DNA"/>
</dbReference>
<evidence type="ECO:0000256" key="2">
    <source>
        <dbReference type="SAM" id="MobiDB-lite"/>
    </source>
</evidence>
<dbReference type="SUPFAM" id="SSF48403">
    <property type="entry name" value="Ankyrin repeat"/>
    <property type="match status" value="1"/>
</dbReference>
<dbReference type="PANTHER" id="PTHR24149:SF14">
    <property type="entry name" value="ANKYRIN REPEAT DOMAIN 12"/>
    <property type="match status" value="1"/>
</dbReference>
<feature type="compositionally biased region" description="Polar residues" evidence="2">
    <location>
        <begin position="329"/>
        <end position="357"/>
    </location>
</feature>
<organism evidence="3 4">
    <name type="scientific">Paragonimus skrjabini miyazakii</name>
    <dbReference type="NCBI Taxonomy" id="59628"/>
    <lineage>
        <taxon>Eukaryota</taxon>
        <taxon>Metazoa</taxon>
        <taxon>Spiralia</taxon>
        <taxon>Lophotrochozoa</taxon>
        <taxon>Platyhelminthes</taxon>
        <taxon>Trematoda</taxon>
        <taxon>Digenea</taxon>
        <taxon>Plagiorchiida</taxon>
        <taxon>Troglotremata</taxon>
        <taxon>Troglotrematidae</taxon>
        <taxon>Paragonimus</taxon>
    </lineage>
</organism>
<dbReference type="PANTHER" id="PTHR24149">
    <property type="entry name" value="ANKYRIN REPEAT DOMAIN-CONTAINING PROTEIN 12"/>
    <property type="match status" value="1"/>
</dbReference>
<feature type="compositionally biased region" description="Basic residues" evidence="2">
    <location>
        <begin position="665"/>
        <end position="675"/>
    </location>
</feature>
<feature type="compositionally biased region" description="Basic and acidic residues" evidence="2">
    <location>
        <begin position="543"/>
        <end position="565"/>
    </location>
</feature>
<feature type="compositionally biased region" description="Polar residues" evidence="2">
    <location>
        <begin position="236"/>
        <end position="254"/>
    </location>
</feature>
<dbReference type="GO" id="GO:0005654">
    <property type="term" value="C:nucleoplasm"/>
    <property type="evidence" value="ECO:0007669"/>
    <property type="project" value="TreeGrafter"/>
</dbReference>
<evidence type="ECO:0000256" key="1">
    <source>
        <dbReference type="PROSITE-ProRule" id="PRU00023"/>
    </source>
</evidence>
<feature type="compositionally biased region" description="Low complexity" evidence="2">
    <location>
        <begin position="358"/>
        <end position="373"/>
    </location>
</feature>
<feature type="compositionally biased region" description="Low complexity" evidence="2">
    <location>
        <begin position="265"/>
        <end position="279"/>
    </location>
</feature>
<dbReference type="PROSITE" id="PS50088">
    <property type="entry name" value="ANK_REPEAT"/>
    <property type="match status" value="2"/>
</dbReference>
<dbReference type="Proteomes" id="UP000822476">
    <property type="component" value="Unassembled WGS sequence"/>
</dbReference>
<keyword evidence="4" id="KW-1185">Reference proteome</keyword>
<protein>
    <recommendedName>
        <fullName evidence="5">Ankyrin repeat domain-containing protein 12</fullName>
    </recommendedName>
</protein>
<feature type="region of interest" description="Disordered" evidence="2">
    <location>
        <begin position="768"/>
        <end position="801"/>
    </location>
</feature>
<gene>
    <name evidence="3" type="ORF">EG68_06572</name>
</gene>
<dbReference type="Gene3D" id="1.25.40.20">
    <property type="entry name" value="Ankyrin repeat-containing domain"/>
    <property type="match status" value="1"/>
</dbReference>
<dbReference type="InterPro" id="IPR036770">
    <property type="entry name" value="Ankyrin_rpt-contain_sf"/>
</dbReference>
<dbReference type="PROSITE" id="PS50297">
    <property type="entry name" value="ANK_REP_REGION"/>
    <property type="match status" value="1"/>
</dbReference>
<feature type="compositionally biased region" description="Polar residues" evidence="2">
    <location>
        <begin position="172"/>
        <end position="211"/>
    </location>
</feature>
<proteinExistence type="predicted"/>
<evidence type="ECO:0000313" key="3">
    <source>
        <dbReference type="EMBL" id="KAF7256753.1"/>
    </source>
</evidence>
<feature type="compositionally biased region" description="Basic and acidic residues" evidence="2">
    <location>
        <begin position="643"/>
        <end position="664"/>
    </location>
</feature>
<comment type="caution">
    <text evidence="3">The sequence shown here is derived from an EMBL/GenBank/DDBJ whole genome shotgun (WGS) entry which is preliminary data.</text>
</comment>
<sequence length="1098" mass="118693">GRTALHEFSTRSLPRLVAYLLRHGAQPNISALNGDTALHEAAKTGNVRIVRTLIRHNADPLVLNNRGERPVDVCENSETLAILNQHIDAHRCHFTATSTKLSSLSSSKSQRHHHHSQTDRNPHSVRHGMPAPVNQSDPHGTNRTCSATTTPDGYSDSDDTCSTSGPTTTPTALVSSFGSTGSPVSTGRTVSPLSVSGQKNVSSDSHLSQSKAVKKDPYAFEDETDESPEPSATLHPVSTVSNLAKSTSPSSRSRQLGPASTPGANQSTSGSNTNNSTTTYPSAPVLESARAKKCLFRFASVSTESGEERSILFDDETDESPEPSATLHPVSTVSNLAKSTIPSNRSRQLGPTTTPGANQSTSGSNTNNSTTTYPSTQVLKSAVGPGLPYLHYDQNTPITATGLLGPPLRLRFAKEAGQYTLMEHQQNNAVVCGTEAGGDMASSVTATTVEAPDPPVASSNTVEGVMGANLVADPGTWATTTLGQVDDGHTLPLAAPVDATAEGDNVASQKVPPLRIKFASGTPTDSDAVMASTGCAPSSNTSSDDHRKSPSHETCTDGEKPREDGSNAVVQVPVVEDNCQSIVTSTVDAHVGEPCADKSSVAADSVGSHVASDTADFQTTVLETDNQSDGLSTRPLSASVPKGSEEAAHSAEEVLEFGKDANKDTHRHRSGRTLRSHTAALREREERERHTDTTPIKKRKIKQRTDNPVDTSTHSQPHQQTHRNSNAACSGQPTSITNSNTIATGRVEIDPLHSEFIVHSEVHIPEAVVPSHADQPSVLPKTDTSTLLTYPGPKASDSDRGITDGQLKPKACDSPPLVVCQKPPLASTSGSHPKPENMSETEGQVSYLMCPVAPDDDKRNLQLLMFENPYEKAAALQKKLKELVNNLVEVHPKAPCAFEQYLLVSRNYLLANETPSLVKRTPPLQLDPILVELFNEQEEERYAQALKHQSEREHLRLCAEQARLRAQTRAALANFSKPLSFCSVLAYKDLTYVPPTSKNEQRQDEESVRDRFTQRTFIGWLEDIRATFQREKKELLCRQLHEAESLMMVQRLDWEMKLKESQLYDYSADVFRDIPASHVPLIHVPNDFLLFPHDQPAS</sequence>
<dbReference type="AlphaFoldDB" id="A0A8S9YUN3"/>
<dbReference type="SMART" id="SM00248">
    <property type="entry name" value="ANK"/>
    <property type="match status" value="2"/>
</dbReference>
<feature type="region of interest" description="Disordered" evidence="2">
    <location>
        <begin position="624"/>
        <end position="741"/>
    </location>
</feature>
<feature type="compositionally biased region" description="Polar residues" evidence="2">
    <location>
        <begin position="624"/>
        <end position="636"/>
    </location>
</feature>
<reference evidence="3" key="1">
    <citation type="submission" date="2019-07" db="EMBL/GenBank/DDBJ databases">
        <title>Annotation for the trematode Paragonimus miyazaki's.</title>
        <authorList>
            <person name="Choi Y.-J."/>
        </authorList>
    </citation>
    <scope>NUCLEOTIDE SEQUENCE</scope>
    <source>
        <strain evidence="3">Japan</strain>
    </source>
</reference>
<dbReference type="Pfam" id="PF12796">
    <property type="entry name" value="Ank_2"/>
    <property type="match status" value="1"/>
</dbReference>
<feature type="compositionally biased region" description="Polar residues" evidence="2">
    <location>
        <begin position="706"/>
        <end position="741"/>
    </location>
</feature>
<feature type="compositionally biased region" description="Basic and acidic residues" evidence="2">
    <location>
        <begin position="680"/>
        <end position="692"/>
    </location>
</feature>
<feature type="repeat" description="ANK" evidence="1">
    <location>
        <begin position="33"/>
        <end position="65"/>
    </location>
</feature>
<dbReference type="InterPro" id="IPR002110">
    <property type="entry name" value="Ankyrin_rpt"/>
</dbReference>
<feature type="compositionally biased region" description="Polar residues" evidence="2">
    <location>
        <begin position="133"/>
        <end position="151"/>
    </location>
</feature>
<feature type="region of interest" description="Disordered" evidence="2">
    <location>
        <begin position="103"/>
        <end position="281"/>
    </location>
</feature>
<feature type="compositionally biased region" description="Low complexity" evidence="2">
    <location>
        <begin position="160"/>
        <end position="171"/>
    </location>
</feature>
<accession>A0A8S9YUN3</accession>
<keyword evidence="1" id="KW-0040">ANK repeat</keyword>
<dbReference type="InterPro" id="IPR053210">
    <property type="entry name" value="ANKRD12"/>
</dbReference>
<feature type="region of interest" description="Disordered" evidence="2">
    <location>
        <begin position="521"/>
        <end position="565"/>
    </location>
</feature>
<feature type="non-terminal residue" evidence="3">
    <location>
        <position position="1098"/>
    </location>
</feature>
<feature type="repeat" description="ANK" evidence="1">
    <location>
        <begin position="1"/>
        <end position="32"/>
    </location>
</feature>
<name>A0A8S9YUN3_9TREM</name>
<evidence type="ECO:0008006" key="5">
    <source>
        <dbReference type="Google" id="ProtNLM"/>
    </source>
</evidence>
<dbReference type="OrthoDB" id="194358at2759"/>
<feature type="compositionally biased region" description="Acidic residues" evidence="2">
    <location>
        <begin position="219"/>
        <end position="228"/>
    </location>
</feature>
<evidence type="ECO:0000313" key="4">
    <source>
        <dbReference type="Proteomes" id="UP000822476"/>
    </source>
</evidence>